<evidence type="ECO:0000256" key="1">
    <source>
        <dbReference type="ARBA" id="ARBA00001947"/>
    </source>
</evidence>
<sequence>MRVSPRRPLILSALAAVLLAVGLTAPAVTASAPAEDTALSSSARSIPTPKSYFGFAMGTTGKLATNDRMLSYLRLASDRSNRVDYHVAGKTTMGNDYAYLTISSPRNLRNIERLAAINRRLSDPRGLSEGEARSLARQGKPFLMIQAAIHSTEVGNTQALMDVVHRLATEESDYTKRVLDNAVLIVVPSQNPDGTKLVNDYFNETAGTSYKRVYPDLYHKYTGHDDNRDWFMFTQVEPRYYIGLIARYRPSAVHILHQMGPTGDRLFVPPYKDPFDPSIDPRVVQTTSELGLGMGGAVSREGKKGVSWSSTYDWWLPSVFYEPYHGIPNVLTEIAAARDLAYPYTSADGKPLGSQDQRTNFVAPYDSATWTLEQIVAYAKTATYANIDNVGKKGEDLLYNMYQVSRDNLNWSAEPYAYVVPAGQRDPYAAYELLNILKTGQIEIERASAPFTANGKRYPAGSHVVRMRQPYSRWADSLLKIWEYPEIRACDTCPVVRPYDVTGHTLWMLFGASVDKVAKPFSASLQRVDQVRPAAAPMPPAPRGAYLVQPTSYGVGRFLAALQKAGVPTFRAAKRFTSGGTGFAPGTLVVPPTDQARRALASVSQQTGIQVHAADRAPDVKGFQLKDGTRIGLFRGANNMPGGWLWWMFEQYGVNFRNMGAGDFTGDLNDRYDTIVLPQGISKNTVVNGLKKADYPERFHWAAGVGEDGFEKLRDFVEDGGTLVALGSASETARQLLDLPVKDTLPDPGDDFFVPGALVDQDFDSEDPVAWGMPERWPVWFNTSDAAFNVLDPSKARVASKYPSSGDLVRSGYGAGAGKLHGLTDVASFDVGKGTAVIAGTQVTYRTWSRATITMLFNAMYHGPSTKANTPRLH</sequence>
<gene>
    <name evidence="9" type="ORF">ACFQKB_36015</name>
</gene>
<dbReference type="InterPro" id="IPR000834">
    <property type="entry name" value="Peptidase_M14"/>
</dbReference>
<evidence type="ECO:0000256" key="6">
    <source>
        <dbReference type="ARBA" id="ARBA00023049"/>
    </source>
</evidence>
<evidence type="ECO:0000256" key="3">
    <source>
        <dbReference type="ARBA" id="ARBA00022670"/>
    </source>
</evidence>
<proteinExistence type="inferred from homology"/>
<evidence type="ECO:0000259" key="8">
    <source>
        <dbReference type="Pfam" id="PF00246"/>
    </source>
</evidence>
<comment type="similarity">
    <text evidence="2">Belongs to the peptidase M14 family.</text>
</comment>
<dbReference type="RefSeq" id="WP_378063912.1">
    <property type="nucleotide sequence ID" value="NZ_JBHSXS010000035.1"/>
</dbReference>
<keyword evidence="9" id="KW-0121">Carboxypeptidase</keyword>
<dbReference type="SUPFAM" id="SSF52317">
    <property type="entry name" value="Class I glutamine amidotransferase-like"/>
    <property type="match status" value="1"/>
</dbReference>
<evidence type="ECO:0000256" key="7">
    <source>
        <dbReference type="SAM" id="SignalP"/>
    </source>
</evidence>
<reference evidence="10" key="1">
    <citation type="journal article" date="2019" name="Int. J. Syst. Evol. Microbiol.">
        <title>The Global Catalogue of Microorganisms (GCM) 10K type strain sequencing project: providing services to taxonomists for standard genome sequencing and annotation.</title>
        <authorList>
            <consortium name="The Broad Institute Genomics Platform"/>
            <consortium name="The Broad Institute Genome Sequencing Center for Infectious Disease"/>
            <person name="Wu L."/>
            <person name="Ma J."/>
        </authorList>
    </citation>
    <scope>NUCLEOTIDE SEQUENCE [LARGE SCALE GENOMIC DNA]</scope>
    <source>
        <strain evidence="10">JCM 3369</strain>
    </source>
</reference>
<comment type="caution">
    <text evidence="9">The sequence shown here is derived from an EMBL/GenBank/DDBJ whole genome shotgun (WGS) entry which is preliminary data.</text>
</comment>
<evidence type="ECO:0000256" key="5">
    <source>
        <dbReference type="ARBA" id="ARBA00022833"/>
    </source>
</evidence>
<dbReference type="GO" id="GO:0004180">
    <property type="term" value="F:carboxypeptidase activity"/>
    <property type="evidence" value="ECO:0007669"/>
    <property type="project" value="UniProtKB-KW"/>
</dbReference>
<dbReference type="EMBL" id="JBHSXS010000035">
    <property type="protein sequence ID" value="MFC6885210.1"/>
    <property type="molecule type" value="Genomic_DNA"/>
</dbReference>
<feature type="domain" description="Peptidase M14" evidence="8">
    <location>
        <begin position="75"/>
        <end position="230"/>
    </location>
</feature>
<feature type="signal peptide" evidence="7">
    <location>
        <begin position="1"/>
        <end position="30"/>
    </location>
</feature>
<comment type="cofactor">
    <cofactor evidence="1">
        <name>Zn(2+)</name>
        <dbReference type="ChEBI" id="CHEBI:29105"/>
    </cofactor>
</comment>
<evidence type="ECO:0000256" key="2">
    <source>
        <dbReference type="ARBA" id="ARBA00005988"/>
    </source>
</evidence>
<evidence type="ECO:0000256" key="4">
    <source>
        <dbReference type="ARBA" id="ARBA00022801"/>
    </source>
</evidence>
<keyword evidence="10" id="KW-1185">Reference proteome</keyword>
<organism evidence="9 10">
    <name type="scientific">Actinomadura yumaensis</name>
    <dbReference type="NCBI Taxonomy" id="111807"/>
    <lineage>
        <taxon>Bacteria</taxon>
        <taxon>Bacillati</taxon>
        <taxon>Actinomycetota</taxon>
        <taxon>Actinomycetes</taxon>
        <taxon>Streptosporangiales</taxon>
        <taxon>Thermomonosporaceae</taxon>
        <taxon>Actinomadura</taxon>
    </lineage>
</organism>
<accession>A0ABW2CW64</accession>
<evidence type="ECO:0000313" key="10">
    <source>
        <dbReference type="Proteomes" id="UP001596380"/>
    </source>
</evidence>
<keyword evidence="4" id="KW-0378">Hydrolase</keyword>
<evidence type="ECO:0000313" key="9">
    <source>
        <dbReference type="EMBL" id="MFC6885210.1"/>
    </source>
</evidence>
<dbReference type="Pfam" id="PF00246">
    <property type="entry name" value="Peptidase_M14"/>
    <property type="match status" value="1"/>
</dbReference>
<keyword evidence="6" id="KW-0482">Metalloprotease</keyword>
<name>A0ABW2CW64_9ACTN</name>
<keyword evidence="7" id="KW-0732">Signal</keyword>
<dbReference type="InterPro" id="IPR029062">
    <property type="entry name" value="Class_I_gatase-like"/>
</dbReference>
<dbReference type="Proteomes" id="UP001596380">
    <property type="component" value="Unassembled WGS sequence"/>
</dbReference>
<dbReference type="SUPFAM" id="SSF53187">
    <property type="entry name" value="Zn-dependent exopeptidases"/>
    <property type="match status" value="1"/>
</dbReference>
<dbReference type="Gene3D" id="3.40.630.10">
    <property type="entry name" value="Zn peptidases"/>
    <property type="match status" value="1"/>
</dbReference>
<keyword evidence="3" id="KW-0645">Protease</keyword>
<feature type="chain" id="PRO_5046439619" evidence="7">
    <location>
        <begin position="31"/>
        <end position="874"/>
    </location>
</feature>
<keyword evidence="5" id="KW-0862">Zinc</keyword>
<dbReference type="PANTHER" id="PTHR11705:SF143">
    <property type="entry name" value="SLL0236 PROTEIN"/>
    <property type="match status" value="1"/>
</dbReference>
<protein>
    <submittedName>
        <fullName evidence="9">M14 family zinc carboxypeptidase</fullName>
    </submittedName>
</protein>
<dbReference type="PANTHER" id="PTHR11705">
    <property type="entry name" value="PROTEASE FAMILY M14 CARBOXYPEPTIDASE A,B"/>
    <property type="match status" value="1"/>
</dbReference>